<dbReference type="EMBL" id="SMFZ01000002">
    <property type="protein sequence ID" value="TCK22989.1"/>
    <property type="molecule type" value="Genomic_DNA"/>
</dbReference>
<feature type="region of interest" description="Disordered" evidence="1">
    <location>
        <begin position="71"/>
        <end position="92"/>
    </location>
</feature>
<name>A0A4R1HSZ7_PSEEN</name>
<dbReference type="GO" id="GO:0005829">
    <property type="term" value="C:cytosol"/>
    <property type="evidence" value="ECO:0007669"/>
    <property type="project" value="TreeGrafter"/>
</dbReference>
<dbReference type="GO" id="GO:0016740">
    <property type="term" value="F:transferase activity"/>
    <property type="evidence" value="ECO:0007669"/>
    <property type="project" value="UniProtKB-KW"/>
</dbReference>
<gene>
    <name evidence="2" type="ORF">EV378_7000</name>
</gene>
<sequence>MSRHPVVGLTSYGERASYWIITDEQVVLLTRNYVDMVAAAGGTPVLLPPTATAADAVDVCDALLVVGGPDVDPARYGAEPGPHSDPPRTERDDSDLAALRRALDRRIPVLGVCRGHQLLNVALGGTLHQHLPDVVGHLRHSVEPATFGPVTVAPEPGSRVARALGGDEVQVWCHHHQAIDRVADGLTVTARADDGTVEAVELDGHPFVVGVQWHPEQEPRDVRMFAALVEAAAG</sequence>
<dbReference type="PANTHER" id="PTHR43235:SF1">
    <property type="entry name" value="GLUTAMINE AMIDOTRANSFERASE PB2B2.05-RELATED"/>
    <property type="match status" value="1"/>
</dbReference>
<dbReference type="Gene3D" id="3.40.50.880">
    <property type="match status" value="1"/>
</dbReference>
<dbReference type="RefSeq" id="WP_132432222.1">
    <property type="nucleotide sequence ID" value="NZ_SMFZ01000002.1"/>
</dbReference>
<dbReference type="InterPro" id="IPR029062">
    <property type="entry name" value="Class_I_gatase-like"/>
</dbReference>
<dbReference type="OrthoDB" id="9813383at2"/>
<dbReference type="GO" id="GO:0006598">
    <property type="term" value="P:polyamine catabolic process"/>
    <property type="evidence" value="ECO:0007669"/>
    <property type="project" value="TreeGrafter"/>
</dbReference>
<proteinExistence type="predicted"/>
<evidence type="ECO:0000313" key="2">
    <source>
        <dbReference type="EMBL" id="TCK22989.1"/>
    </source>
</evidence>
<keyword evidence="2" id="KW-0315">Glutamine amidotransferase</keyword>
<keyword evidence="2" id="KW-0808">Transferase</keyword>
<comment type="caution">
    <text evidence="2">The sequence shown here is derived from an EMBL/GenBank/DDBJ whole genome shotgun (WGS) entry which is preliminary data.</text>
</comment>
<dbReference type="InterPro" id="IPR011697">
    <property type="entry name" value="Peptidase_C26"/>
</dbReference>
<accession>A0A4R1HSZ7</accession>
<organism evidence="2 3">
    <name type="scientific">Pseudonocardia endophytica</name>
    <dbReference type="NCBI Taxonomy" id="401976"/>
    <lineage>
        <taxon>Bacteria</taxon>
        <taxon>Bacillati</taxon>
        <taxon>Actinomycetota</taxon>
        <taxon>Actinomycetes</taxon>
        <taxon>Pseudonocardiales</taxon>
        <taxon>Pseudonocardiaceae</taxon>
        <taxon>Pseudonocardia</taxon>
    </lineage>
</organism>
<dbReference type="AlphaFoldDB" id="A0A4R1HSZ7"/>
<dbReference type="InterPro" id="IPR044668">
    <property type="entry name" value="PuuD-like"/>
</dbReference>
<evidence type="ECO:0000313" key="3">
    <source>
        <dbReference type="Proteomes" id="UP000295560"/>
    </source>
</evidence>
<dbReference type="GO" id="GO:0033969">
    <property type="term" value="F:gamma-glutamyl-gamma-aminobutyrate hydrolase activity"/>
    <property type="evidence" value="ECO:0007669"/>
    <property type="project" value="TreeGrafter"/>
</dbReference>
<reference evidence="2 3" key="1">
    <citation type="submission" date="2019-03" db="EMBL/GenBank/DDBJ databases">
        <title>Sequencing the genomes of 1000 actinobacteria strains.</title>
        <authorList>
            <person name="Klenk H.-P."/>
        </authorList>
    </citation>
    <scope>NUCLEOTIDE SEQUENCE [LARGE SCALE GENOMIC DNA]</scope>
    <source>
        <strain evidence="2 3">DSM 44969</strain>
    </source>
</reference>
<evidence type="ECO:0000256" key="1">
    <source>
        <dbReference type="SAM" id="MobiDB-lite"/>
    </source>
</evidence>
<dbReference type="CDD" id="cd01745">
    <property type="entry name" value="GATase1_2"/>
    <property type="match status" value="1"/>
</dbReference>
<dbReference type="PANTHER" id="PTHR43235">
    <property type="entry name" value="GLUTAMINE AMIDOTRANSFERASE PB2B2.05-RELATED"/>
    <property type="match status" value="1"/>
</dbReference>
<protein>
    <submittedName>
        <fullName evidence="2">Anthranilate synthase component 2/putative glutamine amidotransferase</fullName>
    </submittedName>
</protein>
<dbReference type="Pfam" id="PF07722">
    <property type="entry name" value="Peptidase_C26"/>
    <property type="match status" value="1"/>
</dbReference>
<dbReference type="Proteomes" id="UP000295560">
    <property type="component" value="Unassembled WGS sequence"/>
</dbReference>
<dbReference type="PROSITE" id="PS51273">
    <property type="entry name" value="GATASE_TYPE_1"/>
    <property type="match status" value="1"/>
</dbReference>
<keyword evidence="3" id="KW-1185">Reference proteome</keyword>
<dbReference type="SUPFAM" id="SSF52317">
    <property type="entry name" value="Class I glutamine amidotransferase-like"/>
    <property type="match status" value="1"/>
</dbReference>